<evidence type="ECO:0000256" key="4">
    <source>
        <dbReference type="ARBA" id="ARBA00022692"/>
    </source>
</evidence>
<gene>
    <name evidence="11" type="ORF">NCGR_LOCUS66640</name>
</gene>
<feature type="transmembrane region" description="Helical" evidence="9">
    <location>
        <begin position="339"/>
        <end position="359"/>
    </location>
</feature>
<keyword evidence="10" id="KW-0732">Signal</keyword>
<dbReference type="GO" id="GO:0016760">
    <property type="term" value="F:cellulose synthase (UDP-forming) activity"/>
    <property type="evidence" value="ECO:0007669"/>
    <property type="project" value="InterPro"/>
</dbReference>
<feature type="region of interest" description="Disordered" evidence="8">
    <location>
        <begin position="274"/>
        <end position="304"/>
    </location>
</feature>
<evidence type="ECO:0000256" key="6">
    <source>
        <dbReference type="ARBA" id="ARBA00023136"/>
    </source>
</evidence>
<feature type="chain" id="PRO_5032631496" evidence="10">
    <location>
        <begin position="18"/>
        <end position="360"/>
    </location>
</feature>
<keyword evidence="7" id="KW-0961">Cell wall biogenesis/degradation</keyword>
<dbReference type="Pfam" id="PF03552">
    <property type="entry name" value="Cellulose_synt"/>
    <property type="match status" value="1"/>
</dbReference>
<dbReference type="InterPro" id="IPR005150">
    <property type="entry name" value="Cellulose_synth"/>
</dbReference>
<evidence type="ECO:0000256" key="8">
    <source>
        <dbReference type="SAM" id="MobiDB-lite"/>
    </source>
</evidence>
<dbReference type="GO" id="GO:0016020">
    <property type="term" value="C:membrane"/>
    <property type="evidence" value="ECO:0007669"/>
    <property type="project" value="InterPro"/>
</dbReference>
<protein>
    <submittedName>
        <fullName evidence="11">Uncharacterized protein</fullName>
    </submittedName>
</protein>
<keyword evidence="4 9" id="KW-0812">Transmembrane</keyword>
<evidence type="ECO:0000313" key="11">
    <source>
        <dbReference type="EMBL" id="CAD6342542.1"/>
    </source>
</evidence>
<name>A0A811SPQ9_9POAL</name>
<evidence type="ECO:0000256" key="5">
    <source>
        <dbReference type="ARBA" id="ARBA00022989"/>
    </source>
</evidence>
<evidence type="ECO:0000313" key="12">
    <source>
        <dbReference type="Proteomes" id="UP000604825"/>
    </source>
</evidence>
<dbReference type="AlphaFoldDB" id="A0A811SPQ9"/>
<feature type="transmembrane region" description="Helical" evidence="9">
    <location>
        <begin position="139"/>
        <end position="160"/>
    </location>
</feature>
<feature type="signal peptide" evidence="10">
    <location>
        <begin position="1"/>
        <end position="17"/>
    </location>
</feature>
<evidence type="ECO:0000256" key="2">
    <source>
        <dbReference type="ARBA" id="ARBA00022676"/>
    </source>
</evidence>
<accession>A0A811SPQ9</accession>
<dbReference type="OrthoDB" id="72851at2759"/>
<dbReference type="GO" id="GO:0030244">
    <property type="term" value="P:cellulose biosynthetic process"/>
    <property type="evidence" value="ECO:0007669"/>
    <property type="project" value="InterPro"/>
</dbReference>
<evidence type="ECO:0000256" key="3">
    <source>
        <dbReference type="ARBA" id="ARBA00022679"/>
    </source>
</evidence>
<evidence type="ECO:0000256" key="9">
    <source>
        <dbReference type="SAM" id="Phobius"/>
    </source>
</evidence>
<comment type="subcellular location">
    <subcellularLocation>
        <location evidence="1">Endomembrane system</location>
    </subcellularLocation>
</comment>
<keyword evidence="12" id="KW-1185">Reference proteome</keyword>
<feature type="transmembrane region" description="Helical" evidence="9">
    <location>
        <begin position="31"/>
        <end position="50"/>
    </location>
</feature>
<keyword evidence="2" id="KW-0328">Glycosyltransferase</keyword>
<evidence type="ECO:0000256" key="10">
    <source>
        <dbReference type="SAM" id="SignalP"/>
    </source>
</evidence>
<keyword evidence="5 9" id="KW-1133">Transmembrane helix</keyword>
<sequence length="360" mass="38935">MGIFVLLFKWRISAALAMISSTGTGDKSTVLGMWMVSIAGELWFALMSVLDQLPKMQPVRRTVYVRALDESMMVALRLLCATAPDAFRGTAPINLTDRLYQVLRWAVVSHEILFSRNNALLAGGWLHPLQGLAYLNTTVYPFTSMFLIAYCGLFPAIQLVTGNGATTGGAFFSIIIRPPSATYITFVAALMLTLVVVAVLEARWSGIALVDWWRNQQFCMVSATSAYLAAAVQVALKVAAGKEILFKLTSKQRATSTIASVKDRFAELALRREVDGADGPDGSGASGEPDVHGCSDGRGVVEGQPNGGVRFGVQRVRGGASLPLRPGAHGSLEQHVEPLLLLVAFFTVRLLCFVIYVHIL</sequence>
<dbReference type="Proteomes" id="UP000604825">
    <property type="component" value="Unassembled WGS sequence"/>
</dbReference>
<dbReference type="GO" id="GO:0071555">
    <property type="term" value="P:cell wall organization"/>
    <property type="evidence" value="ECO:0007669"/>
    <property type="project" value="UniProtKB-KW"/>
</dbReference>
<feature type="transmembrane region" description="Helical" evidence="9">
    <location>
        <begin position="180"/>
        <end position="200"/>
    </location>
</feature>
<dbReference type="GO" id="GO:0012505">
    <property type="term" value="C:endomembrane system"/>
    <property type="evidence" value="ECO:0007669"/>
    <property type="project" value="UniProtKB-SubCell"/>
</dbReference>
<organism evidence="11 12">
    <name type="scientific">Miscanthus lutarioriparius</name>
    <dbReference type="NCBI Taxonomy" id="422564"/>
    <lineage>
        <taxon>Eukaryota</taxon>
        <taxon>Viridiplantae</taxon>
        <taxon>Streptophyta</taxon>
        <taxon>Embryophyta</taxon>
        <taxon>Tracheophyta</taxon>
        <taxon>Spermatophyta</taxon>
        <taxon>Magnoliopsida</taxon>
        <taxon>Liliopsida</taxon>
        <taxon>Poales</taxon>
        <taxon>Poaceae</taxon>
        <taxon>PACMAD clade</taxon>
        <taxon>Panicoideae</taxon>
        <taxon>Andropogonodae</taxon>
        <taxon>Andropogoneae</taxon>
        <taxon>Saccharinae</taxon>
        <taxon>Miscanthus</taxon>
    </lineage>
</organism>
<evidence type="ECO:0000256" key="7">
    <source>
        <dbReference type="ARBA" id="ARBA00023316"/>
    </source>
</evidence>
<keyword evidence="3" id="KW-0808">Transferase</keyword>
<reference evidence="11" key="1">
    <citation type="submission" date="2020-10" db="EMBL/GenBank/DDBJ databases">
        <authorList>
            <person name="Han B."/>
            <person name="Lu T."/>
            <person name="Zhao Q."/>
            <person name="Huang X."/>
            <person name="Zhao Y."/>
        </authorList>
    </citation>
    <scope>NUCLEOTIDE SEQUENCE</scope>
</reference>
<keyword evidence="6 9" id="KW-0472">Membrane</keyword>
<dbReference type="EMBL" id="CAJGYO010000535">
    <property type="protein sequence ID" value="CAD6342542.1"/>
    <property type="molecule type" value="Genomic_DNA"/>
</dbReference>
<proteinExistence type="predicted"/>
<comment type="caution">
    <text evidence="11">The sequence shown here is derived from an EMBL/GenBank/DDBJ whole genome shotgun (WGS) entry which is preliminary data.</text>
</comment>
<evidence type="ECO:0000256" key="1">
    <source>
        <dbReference type="ARBA" id="ARBA00004308"/>
    </source>
</evidence>
<dbReference type="PANTHER" id="PTHR13301">
    <property type="entry name" value="X-BOX TRANSCRIPTION FACTOR-RELATED"/>
    <property type="match status" value="1"/>
</dbReference>